<evidence type="ECO:0000256" key="2">
    <source>
        <dbReference type="ARBA" id="ARBA00007171"/>
    </source>
</evidence>
<dbReference type="Gene3D" id="3.90.1310.10">
    <property type="entry name" value="Penicillin-binding protein 2a (Domain 2)"/>
    <property type="match status" value="1"/>
</dbReference>
<evidence type="ECO:0000256" key="1">
    <source>
        <dbReference type="ARBA" id="ARBA00004370"/>
    </source>
</evidence>
<evidence type="ECO:0000256" key="5">
    <source>
        <dbReference type="ARBA" id="ARBA00022729"/>
    </source>
</evidence>
<comment type="catalytic activity">
    <reaction evidence="9">
        <text>a beta-lactam + H2O = a substituted beta-amino acid</text>
        <dbReference type="Rhea" id="RHEA:20401"/>
        <dbReference type="ChEBI" id="CHEBI:15377"/>
        <dbReference type="ChEBI" id="CHEBI:35627"/>
        <dbReference type="ChEBI" id="CHEBI:140347"/>
        <dbReference type="EC" id="3.5.2.6"/>
    </reaction>
</comment>
<dbReference type="PANTHER" id="PTHR30627">
    <property type="entry name" value="PEPTIDOGLYCAN D,D-TRANSPEPTIDASE"/>
    <property type="match status" value="1"/>
</dbReference>
<dbReference type="Gene3D" id="3.40.710.10">
    <property type="entry name" value="DD-peptidase/beta-lactamase superfamily"/>
    <property type="match status" value="1"/>
</dbReference>
<dbReference type="InterPro" id="IPR005311">
    <property type="entry name" value="PBP_dimer"/>
</dbReference>
<evidence type="ECO:0000256" key="4">
    <source>
        <dbReference type="ARBA" id="ARBA00012865"/>
    </source>
</evidence>
<dbReference type="InterPro" id="IPR002137">
    <property type="entry name" value="Beta-lactam_class-D_AS"/>
</dbReference>
<dbReference type="Pfam" id="PF00905">
    <property type="entry name" value="Transpeptidase"/>
    <property type="match status" value="1"/>
</dbReference>
<keyword evidence="6 9" id="KW-0378">Hydrolase</keyword>
<evidence type="ECO:0000259" key="12">
    <source>
        <dbReference type="Pfam" id="PF05223"/>
    </source>
</evidence>
<keyword evidence="13" id="KW-0132">Cell division</keyword>
<dbReference type="InterPro" id="IPR007887">
    <property type="entry name" value="MecA_N"/>
</dbReference>
<evidence type="ECO:0000313" key="14">
    <source>
        <dbReference type="Proteomes" id="UP000199086"/>
    </source>
</evidence>
<name>A0A1G6H715_9ACTN</name>
<evidence type="ECO:0000256" key="3">
    <source>
        <dbReference type="ARBA" id="ARBA00007898"/>
    </source>
</evidence>
<dbReference type="GO" id="GO:0051301">
    <property type="term" value="P:cell division"/>
    <property type="evidence" value="ECO:0007669"/>
    <property type="project" value="UniProtKB-KW"/>
</dbReference>
<dbReference type="PANTHER" id="PTHR30627:SF24">
    <property type="entry name" value="PENICILLIN-BINDING PROTEIN 4B"/>
    <property type="match status" value="1"/>
</dbReference>
<dbReference type="GO" id="GO:0005886">
    <property type="term" value="C:plasma membrane"/>
    <property type="evidence" value="ECO:0007669"/>
    <property type="project" value="TreeGrafter"/>
</dbReference>
<comment type="similarity">
    <text evidence="2">Belongs to the transpeptidase family.</text>
</comment>
<protein>
    <recommendedName>
        <fullName evidence="4 9">Beta-lactamase</fullName>
        <ecNumber evidence="4 9">3.5.2.6</ecNumber>
    </recommendedName>
</protein>
<dbReference type="SUPFAM" id="SSF56601">
    <property type="entry name" value="beta-lactamase/transpeptidase-like"/>
    <property type="match status" value="1"/>
</dbReference>
<feature type="domain" description="NTF2-like N-terminal transpeptidase" evidence="12">
    <location>
        <begin position="74"/>
        <end position="150"/>
    </location>
</feature>
<comment type="subcellular location">
    <subcellularLocation>
        <location evidence="1">Membrane</location>
    </subcellularLocation>
</comment>
<dbReference type="EC" id="3.5.2.6" evidence="4 9"/>
<evidence type="ECO:0000259" key="10">
    <source>
        <dbReference type="Pfam" id="PF00905"/>
    </source>
</evidence>
<evidence type="ECO:0000256" key="7">
    <source>
        <dbReference type="ARBA" id="ARBA00023136"/>
    </source>
</evidence>
<dbReference type="PROSITE" id="PS00337">
    <property type="entry name" value="BETA_LACTAMASE_D"/>
    <property type="match status" value="1"/>
</dbReference>
<dbReference type="SUPFAM" id="SSF56519">
    <property type="entry name" value="Penicillin binding protein dimerisation domain"/>
    <property type="match status" value="1"/>
</dbReference>
<dbReference type="GO" id="GO:0008800">
    <property type="term" value="F:beta-lactamase activity"/>
    <property type="evidence" value="ECO:0007669"/>
    <property type="project" value="UniProtKB-UniRule"/>
</dbReference>
<dbReference type="Pfam" id="PF03717">
    <property type="entry name" value="PBP_dimer"/>
    <property type="match status" value="1"/>
</dbReference>
<dbReference type="STRING" id="1577474.GA0111570_10749"/>
<evidence type="ECO:0000256" key="6">
    <source>
        <dbReference type="ARBA" id="ARBA00022801"/>
    </source>
</evidence>
<keyword evidence="14" id="KW-1185">Reference proteome</keyword>
<sequence>MPGVDHDLGVAKTAGVTPRVRSLLATALTLALLSTTTACSALATSRLRALVGALETGLESGDLGAVRVTDGFDATADLRAITSGMDGIRPQVSTGAVAIDGQHATVPLTFEWTFPAGPWRYDTTAGFSRGQQGWAVDWSPTLVHPSLSATTRLVHRRTPAERGQILGKGGTPIVRARDTFTLGLDKSTIPATQVDDSAGRIARALGIDEARYRQRVRAAGPIAYVEALTVRAERTQVAPAFLDTPGARIIEGQRQLGPTPTFAQGLLGTVGPADAARARASGGAVAEGDLVGLGGLQERYDAQLRGVPGDRVVVVPRDAPAGTVSNPPAVFNATPTPGVALETTLDEAAQTRAEQVLAGVSGSAALVALDTATGAVLAAATSPADGARPTATSGRFPPGSTFKVATTLALLRSGLTPESEVACSPTETVDGRTFTNYSDFPSSGLGRTTLRSAVALSCNTALVSERERITPEQLTEAAGSLGLGRDHDAGFPAFYGSVPPPANPVGAAEAMIGQGLVEASPLSMAGVAASVAAGRTTVPYLLERHRPTPDAAPLTAQEAAALQSVMQATVQQGSASSLKGVLTGAKTGTAEYGTQTPPRTHAWMIGYRDGVAVAAFVADGASGSSAAGPLVRAYLG</sequence>
<keyword evidence="5" id="KW-0732">Signal</keyword>
<keyword evidence="8 9" id="KW-0046">Antibiotic resistance</keyword>
<proteinExistence type="inferred from homology"/>
<dbReference type="Pfam" id="PF05223">
    <property type="entry name" value="MecA_N"/>
    <property type="match status" value="1"/>
</dbReference>
<dbReference type="InterPro" id="IPR001460">
    <property type="entry name" value="PCN-bd_Tpept"/>
</dbReference>
<feature type="domain" description="Penicillin-binding protein transpeptidase" evidence="10">
    <location>
        <begin position="365"/>
        <end position="634"/>
    </location>
</feature>
<reference evidence="13 14" key="1">
    <citation type="submission" date="2016-06" db="EMBL/GenBank/DDBJ databases">
        <authorList>
            <person name="Olsen C.W."/>
            <person name="Carey S."/>
            <person name="Hinshaw L."/>
            <person name="Karasin A.I."/>
        </authorList>
    </citation>
    <scope>NUCLEOTIDE SEQUENCE [LARGE SCALE GENOMIC DNA]</scope>
    <source>
        <strain evidence="13 14">LZ-22</strain>
    </source>
</reference>
<dbReference type="GO" id="GO:0046677">
    <property type="term" value="P:response to antibiotic"/>
    <property type="evidence" value="ECO:0007669"/>
    <property type="project" value="UniProtKB-UniRule"/>
</dbReference>
<gene>
    <name evidence="13" type="ORF">GA0111570_10749</name>
</gene>
<dbReference type="AlphaFoldDB" id="A0A1G6H715"/>
<accession>A0A1G6H715</accession>
<dbReference type="GO" id="GO:0071555">
    <property type="term" value="P:cell wall organization"/>
    <property type="evidence" value="ECO:0007669"/>
    <property type="project" value="TreeGrafter"/>
</dbReference>
<dbReference type="Proteomes" id="UP000199086">
    <property type="component" value="Unassembled WGS sequence"/>
</dbReference>
<evidence type="ECO:0000256" key="9">
    <source>
        <dbReference type="RuleBase" id="RU361140"/>
    </source>
</evidence>
<keyword evidence="7" id="KW-0472">Membrane</keyword>
<keyword evidence="13" id="KW-0131">Cell cycle</keyword>
<evidence type="ECO:0000259" key="11">
    <source>
        <dbReference type="Pfam" id="PF03717"/>
    </source>
</evidence>
<dbReference type="InterPro" id="IPR036138">
    <property type="entry name" value="PBP_dimer_sf"/>
</dbReference>
<evidence type="ECO:0000256" key="8">
    <source>
        <dbReference type="ARBA" id="ARBA00023251"/>
    </source>
</evidence>
<dbReference type="GO" id="GO:0071972">
    <property type="term" value="F:peptidoglycan L,D-transpeptidase activity"/>
    <property type="evidence" value="ECO:0007669"/>
    <property type="project" value="TreeGrafter"/>
</dbReference>
<dbReference type="InterPro" id="IPR012338">
    <property type="entry name" value="Beta-lactam/transpept-like"/>
</dbReference>
<comment type="similarity">
    <text evidence="3 9">Belongs to the class-D beta-lactamase family.</text>
</comment>
<organism evidence="13 14">
    <name type="scientific">Raineyella antarctica</name>
    <dbReference type="NCBI Taxonomy" id="1577474"/>
    <lineage>
        <taxon>Bacteria</taxon>
        <taxon>Bacillati</taxon>
        <taxon>Actinomycetota</taxon>
        <taxon>Actinomycetes</taxon>
        <taxon>Propionibacteriales</taxon>
        <taxon>Propionibacteriaceae</taxon>
        <taxon>Raineyella</taxon>
    </lineage>
</organism>
<evidence type="ECO:0000313" key="13">
    <source>
        <dbReference type="EMBL" id="SDB89944.1"/>
    </source>
</evidence>
<dbReference type="InterPro" id="IPR050515">
    <property type="entry name" value="Beta-lactam/transpept"/>
</dbReference>
<dbReference type="GO" id="GO:0008658">
    <property type="term" value="F:penicillin binding"/>
    <property type="evidence" value="ECO:0007669"/>
    <property type="project" value="InterPro"/>
</dbReference>
<dbReference type="EMBL" id="FMYF01000007">
    <property type="protein sequence ID" value="SDB89944.1"/>
    <property type="molecule type" value="Genomic_DNA"/>
</dbReference>
<dbReference type="GO" id="GO:0017001">
    <property type="term" value="P:antibiotic catabolic process"/>
    <property type="evidence" value="ECO:0007669"/>
    <property type="project" value="InterPro"/>
</dbReference>
<feature type="domain" description="Penicillin-binding protein dimerisation" evidence="11">
    <location>
        <begin position="158"/>
        <end position="315"/>
    </location>
</feature>